<dbReference type="AlphaFoldDB" id="A0AAW6T2H2"/>
<dbReference type="EMBL" id="JASATX010000001">
    <property type="protein sequence ID" value="MDI2098001.1"/>
    <property type="molecule type" value="Genomic_DNA"/>
</dbReference>
<organism evidence="1 2">
    <name type="scientific">Ruicaihuangia caeni</name>
    <dbReference type="NCBI Taxonomy" id="3042517"/>
    <lineage>
        <taxon>Bacteria</taxon>
        <taxon>Bacillati</taxon>
        <taxon>Actinomycetota</taxon>
        <taxon>Actinomycetes</taxon>
        <taxon>Micrococcales</taxon>
        <taxon>Microbacteriaceae</taxon>
        <taxon>Ruicaihuangia</taxon>
    </lineage>
</organism>
<accession>A0AAW6T2H2</accession>
<evidence type="ECO:0000313" key="2">
    <source>
        <dbReference type="Proteomes" id="UP001321506"/>
    </source>
</evidence>
<gene>
    <name evidence="1" type="ORF">QF206_03340</name>
</gene>
<protein>
    <submittedName>
        <fullName evidence="1">Uncharacterized protein</fullName>
    </submittedName>
</protein>
<name>A0AAW6T2H2_9MICO</name>
<proteinExistence type="predicted"/>
<evidence type="ECO:0000313" key="1">
    <source>
        <dbReference type="EMBL" id="MDI2098001.1"/>
    </source>
</evidence>
<dbReference type="Proteomes" id="UP001321506">
    <property type="component" value="Unassembled WGS sequence"/>
</dbReference>
<comment type="caution">
    <text evidence="1">The sequence shown here is derived from an EMBL/GenBank/DDBJ whole genome shotgun (WGS) entry which is preliminary data.</text>
</comment>
<keyword evidence="2" id="KW-1185">Reference proteome</keyword>
<dbReference type="RefSeq" id="WP_281487769.1">
    <property type="nucleotide sequence ID" value="NZ_JASATX010000001.1"/>
</dbReference>
<reference evidence="1 2" key="1">
    <citation type="submission" date="2023-04" db="EMBL/GenBank/DDBJ databases">
        <title>Klugiella caeni sp. nov. isolated from the sludge of biochemical tank.</title>
        <authorList>
            <person name="Geng K."/>
        </authorList>
    </citation>
    <scope>NUCLEOTIDE SEQUENCE [LARGE SCALE GENOMIC DNA]</scope>
    <source>
        <strain evidence="1 2">YN-L-19</strain>
    </source>
</reference>
<sequence>MRTTVDARFAGGPIFVDTGELSHAPEQTIVSVDVPGYAFQMFPHEARALADALRAAADHADAPKVLRRPQQIDDELRALDE</sequence>